<comment type="cofactor">
    <cofactor evidence="8">
        <name>[4Fe-4S] cluster</name>
        <dbReference type="ChEBI" id="CHEBI:49883"/>
    </cofactor>
    <text evidence="8">Binds 2 [4Fe-4S] clusters per subunit.</text>
</comment>
<dbReference type="GO" id="GO:0051539">
    <property type="term" value="F:4 iron, 4 sulfur cluster binding"/>
    <property type="evidence" value="ECO:0007669"/>
    <property type="project" value="UniProtKB-KW"/>
</dbReference>
<evidence type="ECO:0000256" key="5">
    <source>
        <dbReference type="ARBA" id="ARBA00022982"/>
    </source>
</evidence>
<dbReference type="InterPro" id="IPR026902">
    <property type="entry name" value="RnfC_N"/>
</dbReference>
<protein>
    <recommendedName>
        <fullName evidence="8">Ion-translocating oxidoreductase complex subunit C</fullName>
        <ecNumber evidence="8">7.-.-.-</ecNumber>
    </recommendedName>
    <alternativeName>
        <fullName evidence="8">Rnf electron transport complex subunit C</fullName>
    </alternativeName>
</protein>
<dbReference type="Pfam" id="PF13375">
    <property type="entry name" value="RnfC_N"/>
    <property type="match status" value="1"/>
</dbReference>
<dbReference type="GO" id="GO:0009055">
    <property type="term" value="F:electron transfer activity"/>
    <property type="evidence" value="ECO:0007669"/>
    <property type="project" value="InterPro"/>
</dbReference>
<feature type="binding site" evidence="8">
    <location>
        <position position="413"/>
    </location>
    <ligand>
        <name>[4Fe-4S] cluster</name>
        <dbReference type="ChEBI" id="CHEBI:49883"/>
        <label>1</label>
    </ligand>
</feature>
<dbReference type="AlphaFoldDB" id="A0A9D2U150"/>
<evidence type="ECO:0000256" key="3">
    <source>
        <dbReference type="ARBA" id="ARBA00022723"/>
    </source>
</evidence>
<reference evidence="10" key="1">
    <citation type="journal article" date="2021" name="PeerJ">
        <title>Extensive microbial diversity within the chicken gut microbiome revealed by metagenomics and culture.</title>
        <authorList>
            <person name="Gilroy R."/>
            <person name="Ravi A."/>
            <person name="Getino M."/>
            <person name="Pursley I."/>
            <person name="Horton D.L."/>
            <person name="Alikhan N.F."/>
            <person name="Baker D."/>
            <person name="Gharbi K."/>
            <person name="Hall N."/>
            <person name="Watson M."/>
            <person name="Adriaenssens E.M."/>
            <person name="Foster-Nyarko E."/>
            <person name="Jarju S."/>
            <person name="Secka A."/>
            <person name="Antonio M."/>
            <person name="Oren A."/>
            <person name="Chaudhuri R.R."/>
            <person name="La Ragione R."/>
            <person name="Hildebrand F."/>
            <person name="Pallen M.J."/>
        </authorList>
    </citation>
    <scope>NUCLEOTIDE SEQUENCE</scope>
    <source>
        <strain evidence="10">ChiHjej8B7-25341</strain>
    </source>
</reference>
<dbReference type="SUPFAM" id="SSF142019">
    <property type="entry name" value="Nqo1 FMN-binding domain-like"/>
    <property type="match status" value="1"/>
</dbReference>
<feature type="domain" description="4Fe-4S ferredoxin-type" evidence="9">
    <location>
        <begin position="354"/>
        <end position="385"/>
    </location>
</feature>
<dbReference type="InterPro" id="IPR037225">
    <property type="entry name" value="Nuo51_FMN-bd_sf"/>
</dbReference>
<keyword evidence="8" id="KW-0472">Membrane</keyword>
<feature type="binding site" evidence="8">
    <location>
        <position position="406"/>
    </location>
    <ligand>
        <name>[4Fe-4S] cluster</name>
        <dbReference type="ChEBI" id="CHEBI:49883"/>
        <label>2</label>
    </ligand>
</feature>
<feature type="binding site" evidence="8">
    <location>
        <position position="403"/>
    </location>
    <ligand>
        <name>[4Fe-4S] cluster</name>
        <dbReference type="ChEBI" id="CHEBI:49883"/>
        <label>2</label>
    </ligand>
</feature>
<dbReference type="Pfam" id="PF01512">
    <property type="entry name" value="Complex1_51K"/>
    <property type="match status" value="1"/>
</dbReference>
<dbReference type="InterPro" id="IPR019554">
    <property type="entry name" value="Soluble_ligand-bd"/>
</dbReference>
<dbReference type="EMBL" id="DWUW01000317">
    <property type="protein sequence ID" value="HJD32474.1"/>
    <property type="molecule type" value="Genomic_DNA"/>
</dbReference>
<dbReference type="EC" id="7.-.-.-" evidence="8"/>
<keyword evidence="4 8" id="KW-0677">Repeat</keyword>
<dbReference type="HAMAP" id="MF_00461">
    <property type="entry name" value="RsxC_RnfC"/>
    <property type="match status" value="1"/>
</dbReference>
<comment type="subunit">
    <text evidence="8">The complex is composed of six subunits: RnfA, RnfB, RnfC, RnfD, RnfE and RnfG.</text>
</comment>
<dbReference type="PANTHER" id="PTHR43034:SF2">
    <property type="entry name" value="ION-TRANSLOCATING OXIDOREDUCTASE COMPLEX SUBUNIT C"/>
    <property type="match status" value="1"/>
</dbReference>
<evidence type="ECO:0000256" key="6">
    <source>
        <dbReference type="ARBA" id="ARBA00023004"/>
    </source>
</evidence>
<dbReference type="Gene3D" id="3.40.50.11540">
    <property type="entry name" value="NADH-ubiquinone oxidoreductase 51kDa subunit"/>
    <property type="match status" value="1"/>
</dbReference>
<dbReference type="PANTHER" id="PTHR43034">
    <property type="entry name" value="ION-TRANSLOCATING OXIDOREDUCTASE COMPLEX SUBUNIT C"/>
    <property type="match status" value="1"/>
</dbReference>
<comment type="similarity">
    <text evidence="8">Belongs to the 4Fe4S bacterial-type ferredoxin family. RnfC subfamily.</text>
</comment>
<dbReference type="SUPFAM" id="SSF46548">
    <property type="entry name" value="alpha-helical ferredoxin"/>
    <property type="match status" value="1"/>
</dbReference>
<evidence type="ECO:0000256" key="2">
    <source>
        <dbReference type="ARBA" id="ARBA00022485"/>
    </source>
</evidence>
<evidence type="ECO:0000259" key="9">
    <source>
        <dbReference type="PROSITE" id="PS51379"/>
    </source>
</evidence>
<dbReference type="Pfam" id="PF10531">
    <property type="entry name" value="SLBB"/>
    <property type="match status" value="1"/>
</dbReference>
<organism evidence="10 11">
    <name type="scientific">Candidatus Eisenbergiella stercorigallinarum</name>
    <dbReference type="NCBI Taxonomy" id="2838557"/>
    <lineage>
        <taxon>Bacteria</taxon>
        <taxon>Bacillati</taxon>
        <taxon>Bacillota</taxon>
        <taxon>Clostridia</taxon>
        <taxon>Lachnospirales</taxon>
        <taxon>Lachnospiraceae</taxon>
        <taxon>Eisenbergiella</taxon>
    </lineage>
</organism>
<feature type="binding site" evidence="8">
    <location>
        <position position="409"/>
    </location>
    <ligand>
        <name>[4Fe-4S] cluster</name>
        <dbReference type="ChEBI" id="CHEBI:49883"/>
        <label>2</label>
    </ligand>
</feature>
<evidence type="ECO:0000313" key="11">
    <source>
        <dbReference type="Proteomes" id="UP000823851"/>
    </source>
</evidence>
<comment type="subcellular location">
    <subcellularLocation>
        <location evidence="8">Cell membrane</location>
        <topology evidence="8">Peripheral membrane protein</topology>
    </subcellularLocation>
</comment>
<dbReference type="Gene3D" id="3.30.70.20">
    <property type="match status" value="1"/>
</dbReference>
<keyword evidence="6 8" id="KW-0408">Iron</keyword>
<dbReference type="InterPro" id="IPR011538">
    <property type="entry name" value="Nuo51_FMN-bd"/>
</dbReference>
<dbReference type="NCBIfam" id="TIGR01945">
    <property type="entry name" value="rnfC"/>
    <property type="match status" value="1"/>
</dbReference>
<keyword evidence="8" id="KW-1278">Translocase</keyword>
<sequence length="443" mass="48009">MAKLTFMGGIHPYDGKAISKDKPIKTVLPKGDLVYPLSQHIGAPAKPVVQKGDRVLTGQKIAEADGYLSVPIFSSVSGTVKAIEPRRVVTGDNVMSIVVENDGQYEEIMYPAARPLEELTREEILTFVKEGGVAGMGGAGFPTHVKLAPKEPGKIEYVIANCAECEPYLTSDYRRMVEEPDSLIDGMKVILSLFPNARGVLAVEDNKPEAIRLLKERAAGETRISVAKLPTKYPQGSERQLIYAVTGRAINSSQLPADAGCIVDNVDTIVAVNRAVRERKPLITRIVTVTGDAVAEPQNFRVRIGTNYHELIEEAGGFAAEPARIVSGGPMMGFGIFDLDVPTTRTASALLCLSKDEVGTPSACINCGRCVEACPSRLVPTLLERYAVHYDTEMFLKRDGMECCECGCCSYVCPAKRQLTQAIKSMRRMILADRKKTKGGGKG</sequence>
<evidence type="ECO:0000313" key="10">
    <source>
        <dbReference type="EMBL" id="HJD32474.1"/>
    </source>
</evidence>
<accession>A0A9D2U150</accession>
<evidence type="ECO:0000256" key="1">
    <source>
        <dbReference type="ARBA" id="ARBA00022448"/>
    </source>
</evidence>
<dbReference type="NCBIfam" id="NF003454">
    <property type="entry name" value="PRK05035.1"/>
    <property type="match status" value="1"/>
</dbReference>
<keyword evidence="2 8" id="KW-0004">4Fe-4S</keyword>
<keyword evidence="3 8" id="KW-0479">Metal-binding</keyword>
<evidence type="ECO:0000256" key="4">
    <source>
        <dbReference type="ARBA" id="ARBA00022737"/>
    </source>
</evidence>
<dbReference type="InterPro" id="IPR017896">
    <property type="entry name" value="4Fe4S_Fe-S-bd"/>
</dbReference>
<gene>
    <name evidence="10" type="primary">rsxC</name>
    <name evidence="8" type="synonym">rnfC</name>
    <name evidence="10" type="ORF">H9912_11130</name>
</gene>
<dbReference type="Proteomes" id="UP000823851">
    <property type="component" value="Unassembled WGS sequence"/>
</dbReference>
<proteinExistence type="inferred from homology"/>
<dbReference type="GO" id="GO:0046872">
    <property type="term" value="F:metal ion binding"/>
    <property type="evidence" value="ECO:0007669"/>
    <property type="project" value="UniProtKB-KW"/>
</dbReference>
<dbReference type="GO" id="GO:0005886">
    <property type="term" value="C:plasma membrane"/>
    <property type="evidence" value="ECO:0007669"/>
    <property type="project" value="UniProtKB-SubCell"/>
</dbReference>
<keyword evidence="8" id="KW-1003">Cell membrane</keyword>
<reference evidence="10" key="2">
    <citation type="submission" date="2021-04" db="EMBL/GenBank/DDBJ databases">
        <authorList>
            <person name="Gilroy R."/>
        </authorList>
    </citation>
    <scope>NUCLEOTIDE SEQUENCE</scope>
    <source>
        <strain evidence="10">ChiHjej8B7-25341</strain>
    </source>
</reference>
<feature type="binding site" evidence="8">
    <location>
        <position position="364"/>
    </location>
    <ligand>
        <name>[4Fe-4S] cluster</name>
        <dbReference type="ChEBI" id="CHEBI:49883"/>
        <label>1</label>
    </ligand>
</feature>
<feature type="binding site" evidence="8">
    <location>
        <position position="374"/>
    </location>
    <ligand>
        <name>[4Fe-4S] cluster</name>
        <dbReference type="ChEBI" id="CHEBI:49883"/>
        <label>2</label>
    </ligand>
</feature>
<dbReference type="InterPro" id="IPR010208">
    <property type="entry name" value="Ion_transpt_RnfC/RsxC"/>
</dbReference>
<dbReference type="GO" id="GO:0022900">
    <property type="term" value="P:electron transport chain"/>
    <property type="evidence" value="ECO:0007669"/>
    <property type="project" value="UniProtKB-UniRule"/>
</dbReference>
<keyword evidence="1 8" id="KW-0813">Transport</keyword>
<feature type="domain" description="4Fe-4S ferredoxin-type" evidence="9">
    <location>
        <begin position="394"/>
        <end position="424"/>
    </location>
</feature>
<feature type="binding site" evidence="8">
    <location>
        <position position="367"/>
    </location>
    <ligand>
        <name>[4Fe-4S] cluster</name>
        <dbReference type="ChEBI" id="CHEBI:49883"/>
        <label>1</label>
    </ligand>
</feature>
<dbReference type="InterPro" id="IPR017900">
    <property type="entry name" value="4Fe4S_Fe_S_CS"/>
</dbReference>
<comment type="function">
    <text evidence="8">Part of a membrane-bound complex that couples electron transfer with translocation of ions across the membrane.</text>
</comment>
<keyword evidence="5 8" id="KW-0249">Electron transport</keyword>
<keyword evidence="7 8" id="KW-0411">Iron-sulfur</keyword>
<comment type="caution">
    <text evidence="10">The sequence shown here is derived from an EMBL/GenBank/DDBJ whole genome shotgun (WGS) entry which is preliminary data.</text>
</comment>
<feature type="binding site" evidence="8">
    <location>
        <position position="370"/>
    </location>
    <ligand>
        <name>[4Fe-4S] cluster</name>
        <dbReference type="ChEBI" id="CHEBI:49883"/>
        <label>1</label>
    </ligand>
</feature>
<evidence type="ECO:0000256" key="7">
    <source>
        <dbReference type="ARBA" id="ARBA00023014"/>
    </source>
</evidence>
<evidence type="ECO:0000256" key="8">
    <source>
        <dbReference type="HAMAP-Rule" id="MF_00461"/>
    </source>
</evidence>
<dbReference type="PROSITE" id="PS00198">
    <property type="entry name" value="4FE4S_FER_1"/>
    <property type="match status" value="2"/>
</dbReference>
<name>A0A9D2U150_9FIRM</name>
<dbReference type="PROSITE" id="PS51379">
    <property type="entry name" value="4FE4S_FER_2"/>
    <property type="match status" value="2"/>
</dbReference>
<dbReference type="Pfam" id="PF00037">
    <property type="entry name" value="Fer4"/>
    <property type="match status" value="1"/>
</dbReference>